<dbReference type="FunFam" id="3.30.160.60:FF:000325">
    <property type="entry name" value="ZFP90 zinc finger protein"/>
    <property type="match status" value="1"/>
</dbReference>
<gene>
    <name evidence="13" type="ORF">MCOR_45070</name>
</gene>
<feature type="domain" description="C2H2-type" evidence="12">
    <location>
        <begin position="6"/>
        <end position="34"/>
    </location>
</feature>
<feature type="compositionally biased region" description="Polar residues" evidence="11">
    <location>
        <begin position="259"/>
        <end position="272"/>
    </location>
</feature>
<dbReference type="GO" id="GO:0006357">
    <property type="term" value="P:regulation of transcription by RNA polymerase II"/>
    <property type="evidence" value="ECO:0007669"/>
    <property type="project" value="TreeGrafter"/>
</dbReference>
<dbReference type="EMBL" id="CACVKT020007964">
    <property type="protein sequence ID" value="CAC5412044.1"/>
    <property type="molecule type" value="Genomic_DNA"/>
</dbReference>
<evidence type="ECO:0000256" key="10">
    <source>
        <dbReference type="PROSITE-ProRule" id="PRU00042"/>
    </source>
</evidence>
<dbReference type="GO" id="GO:0003700">
    <property type="term" value="F:DNA-binding transcription factor activity"/>
    <property type="evidence" value="ECO:0007669"/>
    <property type="project" value="TreeGrafter"/>
</dbReference>
<dbReference type="GO" id="GO:0000978">
    <property type="term" value="F:RNA polymerase II cis-regulatory region sequence-specific DNA binding"/>
    <property type="evidence" value="ECO:0007669"/>
    <property type="project" value="TreeGrafter"/>
</dbReference>
<dbReference type="PANTHER" id="PTHR24404">
    <property type="entry name" value="ZINC FINGER PROTEIN"/>
    <property type="match status" value="1"/>
</dbReference>
<dbReference type="PROSITE" id="PS50157">
    <property type="entry name" value="ZINC_FINGER_C2H2_2"/>
    <property type="match status" value="4"/>
</dbReference>
<comment type="subcellular location">
    <subcellularLocation>
        <location evidence="1">Nucleus</location>
    </subcellularLocation>
</comment>
<name>A0A6J8DXL7_MYTCO</name>
<dbReference type="AlphaFoldDB" id="A0A6J8DXL7"/>
<dbReference type="GO" id="GO:0005634">
    <property type="term" value="C:nucleus"/>
    <property type="evidence" value="ECO:0007669"/>
    <property type="project" value="UniProtKB-SubCell"/>
</dbReference>
<dbReference type="InterPro" id="IPR013087">
    <property type="entry name" value="Znf_C2H2_type"/>
</dbReference>
<feature type="region of interest" description="Disordered" evidence="11">
    <location>
        <begin position="251"/>
        <end position="272"/>
    </location>
</feature>
<dbReference type="Pfam" id="PF00096">
    <property type="entry name" value="zf-C2H2"/>
    <property type="match status" value="2"/>
</dbReference>
<sequence>MEPEELTCKQCGKEFNYKNGLLRHQKLTHAKERKYECEICNRRFGYKNILLEHQNIHFGIKPYKCSLCDKRFAARSNLVQHRTVHKRPLSCTVCPQRFQSEDALQRHLKGHQGTVLSCNLCSFSTSNQITLNEHIHTNHSTELNKQKTFVSSPGNYDRKQIRRRSSSRQHAFDRDSLPTFKQDFQHPIADDVITNNASLSVVSQSNAENVIIKAEPMSPKIDMYLQNAESTSAIESVRQDNPVMNFSDVHSVSDDRVSTPRSYSSQSREGGIADSTSGLAEVLARIHTCIRSSEELNARTIPRLSINVDPPRHTRDFSSQFTSERSDIPSVREIMSYLEAQGKIFRCHHCCIMFEDRGLYILHTSLHGQSNPWQCNVCNKLCLNKNDFHLHLANQQHE</sequence>
<dbReference type="InterPro" id="IPR036236">
    <property type="entry name" value="Znf_C2H2_sf"/>
</dbReference>
<evidence type="ECO:0000256" key="7">
    <source>
        <dbReference type="ARBA" id="ARBA00023125"/>
    </source>
</evidence>
<organism evidence="13 14">
    <name type="scientific">Mytilus coruscus</name>
    <name type="common">Sea mussel</name>
    <dbReference type="NCBI Taxonomy" id="42192"/>
    <lineage>
        <taxon>Eukaryota</taxon>
        <taxon>Metazoa</taxon>
        <taxon>Spiralia</taxon>
        <taxon>Lophotrochozoa</taxon>
        <taxon>Mollusca</taxon>
        <taxon>Bivalvia</taxon>
        <taxon>Autobranchia</taxon>
        <taxon>Pteriomorphia</taxon>
        <taxon>Mytilida</taxon>
        <taxon>Mytiloidea</taxon>
        <taxon>Mytilidae</taxon>
        <taxon>Mytilinae</taxon>
        <taxon>Mytilus</taxon>
    </lineage>
</organism>
<dbReference type="PANTHER" id="PTHR24404:SF106">
    <property type="entry name" value="C2H2-TYPE DOMAIN-CONTAINING PROTEIN"/>
    <property type="match status" value="1"/>
</dbReference>
<dbReference type="Pfam" id="PF12874">
    <property type="entry name" value="zf-met"/>
    <property type="match status" value="1"/>
</dbReference>
<keyword evidence="14" id="KW-1185">Reference proteome</keyword>
<keyword evidence="2" id="KW-0479">Metal-binding</keyword>
<evidence type="ECO:0000256" key="1">
    <source>
        <dbReference type="ARBA" id="ARBA00004123"/>
    </source>
</evidence>
<keyword evidence="5" id="KW-0862">Zinc</keyword>
<feature type="domain" description="C2H2-type" evidence="12">
    <location>
        <begin position="35"/>
        <end position="62"/>
    </location>
</feature>
<feature type="domain" description="C2H2-type" evidence="12">
    <location>
        <begin position="89"/>
        <end position="113"/>
    </location>
</feature>
<evidence type="ECO:0000256" key="8">
    <source>
        <dbReference type="ARBA" id="ARBA00023163"/>
    </source>
</evidence>
<keyword evidence="3" id="KW-0677">Repeat</keyword>
<evidence type="ECO:0000256" key="6">
    <source>
        <dbReference type="ARBA" id="ARBA00023015"/>
    </source>
</evidence>
<evidence type="ECO:0000259" key="12">
    <source>
        <dbReference type="PROSITE" id="PS50157"/>
    </source>
</evidence>
<protein>
    <recommendedName>
        <fullName evidence="12">C2H2-type domain-containing protein</fullName>
    </recommendedName>
</protein>
<evidence type="ECO:0000256" key="4">
    <source>
        <dbReference type="ARBA" id="ARBA00022771"/>
    </source>
</evidence>
<dbReference type="SUPFAM" id="SSF57667">
    <property type="entry name" value="beta-beta-alpha zinc fingers"/>
    <property type="match status" value="4"/>
</dbReference>
<evidence type="ECO:0000256" key="11">
    <source>
        <dbReference type="SAM" id="MobiDB-lite"/>
    </source>
</evidence>
<keyword evidence="7" id="KW-0238">DNA-binding</keyword>
<proteinExistence type="predicted"/>
<dbReference type="OrthoDB" id="6077919at2759"/>
<evidence type="ECO:0000256" key="3">
    <source>
        <dbReference type="ARBA" id="ARBA00022737"/>
    </source>
</evidence>
<keyword evidence="4 10" id="KW-0863">Zinc-finger</keyword>
<dbReference type="Gene3D" id="3.30.160.60">
    <property type="entry name" value="Classic Zinc Finger"/>
    <property type="match status" value="4"/>
</dbReference>
<dbReference type="Proteomes" id="UP000507470">
    <property type="component" value="Unassembled WGS sequence"/>
</dbReference>
<evidence type="ECO:0000256" key="2">
    <source>
        <dbReference type="ARBA" id="ARBA00022723"/>
    </source>
</evidence>
<keyword evidence="8" id="KW-0804">Transcription</keyword>
<dbReference type="InterPro" id="IPR050589">
    <property type="entry name" value="Ikaros_C2H2-ZF"/>
</dbReference>
<reference evidence="13 14" key="1">
    <citation type="submission" date="2020-06" db="EMBL/GenBank/DDBJ databases">
        <authorList>
            <person name="Li R."/>
            <person name="Bekaert M."/>
        </authorList>
    </citation>
    <scope>NUCLEOTIDE SEQUENCE [LARGE SCALE GENOMIC DNA]</scope>
    <source>
        <strain evidence="14">wild</strain>
    </source>
</reference>
<keyword evidence="9" id="KW-0539">Nucleus</keyword>
<dbReference type="PROSITE" id="PS00028">
    <property type="entry name" value="ZINC_FINGER_C2H2_1"/>
    <property type="match status" value="6"/>
</dbReference>
<keyword evidence="6" id="KW-0805">Transcription regulation</keyword>
<evidence type="ECO:0000313" key="13">
    <source>
        <dbReference type="EMBL" id="CAC5412044.1"/>
    </source>
</evidence>
<accession>A0A6J8DXL7</accession>
<evidence type="ECO:0000313" key="14">
    <source>
        <dbReference type="Proteomes" id="UP000507470"/>
    </source>
</evidence>
<dbReference type="GO" id="GO:0008270">
    <property type="term" value="F:zinc ion binding"/>
    <property type="evidence" value="ECO:0007669"/>
    <property type="project" value="UniProtKB-KW"/>
</dbReference>
<evidence type="ECO:0000256" key="9">
    <source>
        <dbReference type="ARBA" id="ARBA00023242"/>
    </source>
</evidence>
<feature type="domain" description="C2H2-type" evidence="12">
    <location>
        <begin position="63"/>
        <end position="85"/>
    </location>
</feature>
<dbReference type="SMART" id="SM00355">
    <property type="entry name" value="ZnF_C2H2"/>
    <property type="match status" value="7"/>
</dbReference>
<evidence type="ECO:0000256" key="5">
    <source>
        <dbReference type="ARBA" id="ARBA00022833"/>
    </source>
</evidence>